<evidence type="ECO:0000256" key="2">
    <source>
        <dbReference type="SAM" id="Phobius"/>
    </source>
</evidence>
<organism evidence="3 4">
    <name type="scientific">Anatilimnocola aggregata</name>
    <dbReference type="NCBI Taxonomy" id="2528021"/>
    <lineage>
        <taxon>Bacteria</taxon>
        <taxon>Pseudomonadati</taxon>
        <taxon>Planctomycetota</taxon>
        <taxon>Planctomycetia</taxon>
        <taxon>Pirellulales</taxon>
        <taxon>Pirellulaceae</taxon>
        <taxon>Anatilimnocola</taxon>
    </lineage>
</organism>
<evidence type="ECO:0000256" key="1">
    <source>
        <dbReference type="SAM" id="MobiDB-lite"/>
    </source>
</evidence>
<evidence type="ECO:0000313" key="3">
    <source>
        <dbReference type="EMBL" id="QDU26415.1"/>
    </source>
</evidence>
<keyword evidence="4" id="KW-1185">Reference proteome</keyword>
<dbReference type="AlphaFoldDB" id="A0A517Y894"/>
<dbReference type="RefSeq" id="WP_145086939.1">
    <property type="nucleotide sequence ID" value="NZ_CP036274.1"/>
</dbReference>
<feature type="region of interest" description="Disordered" evidence="1">
    <location>
        <begin position="1"/>
        <end position="24"/>
    </location>
</feature>
<keyword evidence="2" id="KW-0812">Transmembrane</keyword>
<keyword evidence="2" id="KW-0472">Membrane</keyword>
<gene>
    <name evidence="3" type="ORF">ETAA8_14930</name>
</gene>
<name>A0A517Y894_9BACT</name>
<dbReference type="KEGG" id="aagg:ETAA8_14930"/>
<reference evidence="3 4" key="1">
    <citation type="submission" date="2019-02" db="EMBL/GenBank/DDBJ databases">
        <title>Deep-cultivation of Planctomycetes and their phenomic and genomic characterization uncovers novel biology.</title>
        <authorList>
            <person name="Wiegand S."/>
            <person name="Jogler M."/>
            <person name="Boedeker C."/>
            <person name="Pinto D."/>
            <person name="Vollmers J."/>
            <person name="Rivas-Marin E."/>
            <person name="Kohn T."/>
            <person name="Peeters S.H."/>
            <person name="Heuer A."/>
            <person name="Rast P."/>
            <person name="Oberbeckmann S."/>
            <person name="Bunk B."/>
            <person name="Jeske O."/>
            <person name="Meyerdierks A."/>
            <person name="Storesund J.E."/>
            <person name="Kallscheuer N."/>
            <person name="Luecker S."/>
            <person name="Lage O.M."/>
            <person name="Pohl T."/>
            <person name="Merkel B.J."/>
            <person name="Hornburger P."/>
            <person name="Mueller R.-W."/>
            <person name="Bruemmer F."/>
            <person name="Labrenz M."/>
            <person name="Spormann A.M."/>
            <person name="Op den Camp H."/>
            <person name="Overmann J."/>
            <person name="Amann R."/>
            <person name="Jetten M.S.M."/>
            <person name="Mascher T."/>
            <person name="Medema M.H."/>
            <person name="Devos D.P."/>
            <person name="Kaster A.-K."/>
            <person name="Ovreas L."/>
            <person name="Rohde M."/>
            <person name="Galperin M.Y."/>
            <person name="Jogler C."/>
        </authorList>
    </citation>
    <scope>NUCLEOTIDE SEQUENCE [LARGE SCALE GENOMIC DNA]</scope>
    <source>
        <strain evidence="3 4">ETA_A8</strain>
    </source>
</reference>
<evidence type="ECO:0000313" key="4">
    <source>
        <dbReference type="Proteomes" id="UP000315017"/>
    </source>
</evidence>
<accession>A0A517Y894</accession>
<feature type="transmembrane region" description="Helical" evidence="2">
    <location>
        <begin position="33"/>
        <end position="60"/>
    </location>
</feature>
<keyword evidence="2" id="KW-1133">Transmembrane helix</keyword>
<dbReference type="OrthoDB" id="277312at2"/>
<proteinExistence type="predicted"/>
<dbReference type="Proteomes" id="UP000315017">
    <property type="component" value="Chromosome"/>
</dbReference>
<feature type="compositionally biased region" description="Polar residues" evidence="1">
    <location>
        <begin position="1"/>
        <end position="19"/>
    </location>
</feature>
<dbReference type="EMBL" id="CP036274">
    <property type="protein sequence ID" value="QDU26415.1"/>
    <property type="molecule type" value="Genomic_DNA"/>
</dbReference>
<protein>
    <submittedName>
        <fullName evidence="3">Uncharacterized protein</fullName>
    </submittedName>
</protein>
<sequence length="242" mass="26750">MSYPTPNDNVFQPPVQTFGNPHDPPQPASQSGCLWGCVIGGAIGFLVVILVCAGAAYYVVANAKSLAVGVARNFAVQMVEASELPADDKQQVVTQIDRVVDEYKKGKINEKDLENIFAEIQNSPLLAVTVVYFIEKQYLDRSGLTAEEKENAKLQLQRVIRGRLEKKIEQSDIDALLAPLMQMQPDGTQKVKEQLTDDEIKKLIADSQKLADDAQVPNEKFEVDIGDEVKRIVDQGLSKHKD</sequence>